<protein>
    <submittedName>
        <fullName evidence="2">PEP-utilizing protein</fullName>
    </submittedName>
</protein>
<sequence>MLQLADFQNKLLLGDEDKKQGFWVQDDVHLAHVVSPLFASFQIPAMTDGTKKAFEHLQMPMSQFVMKLSDGRIYQQTLPYPGDAQARIEAHKKAVKPLLPVLKQRLLDYVEADFLPFYSSLDRSTQTIRTLAEARQQVLALHSFYERAWQLHFEIVMPRTSLSMALEQLYSQLTGDPQSTYVYELLTGVMNKTLETDRGLWKLAQAAHDTQEVKTLLLATPVSELAHRLAQSEEGRAFLTRVQSFLDEYGYRTPNSHEFVDETWVENPVHALSIIVSYLQKEYDFDAHFAQIVCERESKAQAVLDKMPEGDAKEQFVHLYQWALDSWGLDEDHHFYIDAMLPAKSRLFLLRVGELLVQAEALAERNDIFYLYLDELISLLDEPIPADSLIDSRKQAYQEQKSAKAVPFYGTPPKIDGDDPVLERVFGTKQAAVDETKQSFSGYAASQGSYTGTVKVVRGPEEFAKVQKGDILVCRTTTPPWTVLFSLVGAVVTDAGGILSHAGTVAREYKLPSVVGTKVATSVLRDGDTVTVDGTNGVVHFGRE</sequence>
<dbReference type="SUPFAM" id="SSF52009">
    <property type="entry name" value="Phosphohistidine domain"/>
    <property type="match status" value="1"/>
</dbReference>
<dbReference type="EMBL" id="RHHQ01000008">
    <property type="protein sequence ID" value="RNB89673.1"/>
    <property type="molecule type" value="Genomic_DNA"/>
</dbReference>
<evidence type="ECO:0000259" key="1">
    <source>
        <dbReference type="Pfam" id="PF00391"/>
    </source>
</evidence>
<dbReference type="OrthoDB" id="9765468at2"/>
<organism evidence="2 3">
    <name type="scientific">Brevibacillus fluminis</name>
    <dbReference type="NCBI Taxonomy" id="511487"/>
    <lineage>
        <taxon>Bacteria</taxon>
        <taxon>Bacillati</taxon>
        <taxon>Bacillota</taxon>
        <taxon>Bacilli</taxon>
        <taxon>Bacillales</taxon>
        <taxon>Paenibacillaceae</taxon>
        <taxon>Brevibacillus</taxon>
    </lineage>
</organism>
<dbReference type="Pfam" id="PF00391">
    <property type="entry name" value="PEP-utilizers"/>
    <property type="match status" value="1"/>
</dbReference>
<dbReference type="InterPro" id="IPR036637">
    <property type="entry name" value="Phosphohistidine_dom_sf"/>
</dbReference>
<keyword evidence="3" id="KW-1185">Reference proteome</keyword>
<proteinExistence type="predicted"/>
<name>A0A3M8DNL2_9BACL</name>
<dbReference type="InterPro" id="IPR051549">
    <property type="entry name" value="PEP_Utilizing_Enz"/>
</dbReference>
<dbReference type="AlphaFoldDB" id="A0A3M8DNL2"/>
<gene>
    <name evidence="2" type="ORF">EDM56_10870</name>
</gene>
<accession>A0A3M8DNL2</accession>
<dbReference type="PANTHER" id="PTHR43615:SF1">
    <property type="entry name" value="PPDK_N DOMAIN-CONTAINING PROTEIN"/>
    <property type="match status" value="1"/>
</dbReference>
<dbReference type="PANTHER" id="PTHR43615">
    <property type="entry name" value="PHOSPHOENOLPYRUVATE SYNTHASE-RELATED"/>
    <property type="match status" value="1"/>
</dbReference>
<dbReference type="InterPro" id="IPR008279">
    <property type="entry name" value="PEP-util_enz_mobile_dom"/>
</dbReference>
<reference evidence="2 3" key="1">
    <citation type="submission" date="2018-10" db="EMBL/GenBank/DDBJ databases">
        <title>Phylogenomics of Brevibacillus.</title>
        <authorList>
            <person name="Dunlap C."/>
        </authorList>
    </citation>
    <scope>NUCLEOTIDE SEQUENCE [LARGE SCALE GENOMIC DNA]</scope>
    <source>
        <strain evidence="2 3">JCM 15716</strain>
    </source>
</reference>
<dbReference type="RefSeq" id="WP_122917928.1">
    <property type="nucleotide sequence ID" value="NZ_RHHQ01000008.1"/>
</dbReference>
<feature type="domain" description="PEP-utilising enzyme mobile" evidence="1">
    <location>
        <begin position="467"/>
        <end position="537"/>
    </location>
</feature>
<dbReference type="Gene3D" id="3.50.30.10">
    <property type="entry name" value="Phosphohistidine domain"/>
    <property type="match status" value="1"/>
</dbReference>
<evidence type="ECO:0000313" key="3">
    <source>
        <dbReference type="Proteomes" id="UP000271031"/>
    </source>
</evidence>
<dbReference type="GO" id="GO:0016772">
    <property type="term" value="F:transferase activity, transferring phosphorus-containing groups"/>
    <property type="evidence" value="ECO:0007669"/>
    <property type="project" value="InterPro"/>
</dbReference>
<evidence type="ECO:0000313" key="2">
    <source>
        <dbReference type="EMBL" id="RNB89673.1"/>
    </source>
</evidence>
<dbReference type="Proteomes" id="UP000271031">
    <property type="component" value="Unassembled WGS sequence"/>
</dbReference>
<comment type="caution">
    <text evidence="2">The sequence shown here is derived from an EMBL/GenBank/DDBJ whole genome shotgun (WGS) entry which is preliminary data.</text>
</comment>